<evidence type="ECO:0000313" key="1">
    <source>
        <dbReference type="EMBL" id="VDP22629.1"/>
    </source>
</evidence>
<dbReference type="WBParaSite" id="HPBE_0002096101-mRNA-1">
    <property type="protein sequence ID" value="HPBE_0002096101-mRNA-1"/>
    <property type="gene ID" value="HPBE_0002096101"/>
</dbReference>
<accession>A0A3P8FGG3</accession>
<reference evidence="3" key="2">
    <citation type="submission" date="2019-09" db="UniProtKB">
        <authorList>
            <consortium name="WormBaseParasite"/>
        </authorList>
    </citation>
    <scope>IDENTIFICATION</scope>
</reference>
<gene>
    <name evidence="1" type="ORF">HPBE_LOCUS20960</name>
</gene>
<proteinExistence type="predicted"/>
<dbReference type="Proteomes" id="UP000050761">
    <property type="component" value="Unassembled WGS sequence"/>
</dbReference>
<keyword evidence="2" id="KW-1185">Reference proteome</keyword>
<evidence type="ECO:0000313" key="2">
    <source>
        <dbReference type="Proteomes" id="UP000050761"/>
    </source>
</evidence>
<organism evidence="2 3">
    <name type="scientific">Heligmosomoides polygyrus</name>
    <name type="common">Parasitic roundworm</name>
    <dbReference type="NCBI Taxonomy" id="6339"/>
    <lineage>
        <taxon>Eukaryota</taxon>
        <taxon>Metazoa</taxon>
        <taxon>Ecdysozoa</taxon>
        <taxon>Nematoda</taxon>
        <taxon>Chromadorea</taxon>
        <taxon>Rhabditida</taxon>
        <taxon>Rhabditina</taxon>
        <taxon>Rhabditomorpha</taxon>
        <taxon>Strongyloidea</taxon>
        <taxon>Heligmosomidae</taxon>
        <taxon>Heligmosomoides</taxon>
    </lineage>
</organism>
<accession>A0A183GF13</accession>
<evidence type="ECO:0000313" key="3">
    <source>
        <dbReference type="WBParaSite" id="HPBE_0002096101-mRNA-1"/>
    </source>
</evidence>
<name>A0A183GF13_HELPZ</name>
<protein>
    <submittedName>
        <fullName evidence="3">SCP domain-containing protein</fullName>
    </submittedName>
</protein>
<dbReference type="EMBL" id="UZAH01032573">
    <property type="protein sequence ID" value="VDP22629.1"/>
    <property type="molecule type" value="Genomic_DNA"/>
</dbReference>
<reference evidence="1 2" key="1">
    <citation type="submission" date="2018-11" db="EMBL/GenBank/DDBJ databases">
        <authorList>
            <consortium name="Pathogen Informatics"/>
        </authorList>
    </citation>
    <scope>NUCLEOTIDE SEQUENCE [LARGE SCALE GENOMIC DNA]</scope>
</reference>
<sequence>MRRSCHVGRSPHVGRRPLICTLKIATSRLKKVERCGAPRIKWWRVRVKEAAVISRVRLPTVTTVDETWKKATDAIRQAAQSELGITNLDDAMSTSRYGCGQTTWKQNCKGRSRFITSHWQKYQEAKKASKEDHGCCKSHSLWRCQREARITRWWAVSVPTF</sequence>
<dbReference type="AlphaFoldDB" id="A0A183GF13"/>
<dbReference type="OrthoDB" id="418748at2759"/>